<name>A0AAD9RSU6_9HYME</name>
<keyword evidence="15" id="KW-1185">Reference proteome</keyword>
<evidence type="ECO:0000256" key="3">
    <source>
        <dbReference type="ARBA" id="ARBA00016324"/>
    </source>
</evidence>
<keyword evidence="9 13" id="KW-1133">Transmembrane helix</keyword>
<evidence type="ECO:0000256" key="10">
    <source>
        <dbReference type="ARBA" id="ARBA00023128"/>
    </source>
</evidence>
<evidence type="ECO:0000256" key="12">
    <source>
        <dbReference type="ARBA" id="ARBA00047105"/>
    </source>
</evidence>
<evidence type="ECO:0000256" key="4">
    <source>
        <dbReference type="ARBA" id="ARBA00022448"/>
    </source>
</evidence>
<dbReference type="Pfam" id="PF02939">
    <property type="entry name" value="UcrQ"/>
    <property type="match status" value="1"/>
</dbReference>
<dbReference type="EMBL" id="JAIFRP010000021">
    <property type="protein sequence ID" value="KAK2585209.1"/>
    <property type="molecule type" value="Genomic_DNA"/>
</dbReference>
<dbReference type="PANTHER" id="PTHR12119:SF2">
    <property type="entry name" value="CYTOCHROME B-C1 COMPLEX SUBUNIT 8"/>
    <property type="match status" value="1"/>
</dbReference>
<evidence type="ECO:0000256" key="13">
    <source>
        <dbReference type="RuleBase" id="RU368118"/>
    </source>
</evidence>
<dbReference type="AlphaFoldDB" id="A0AAD9RSU6"/>
<keyword evidence="11 13" id="KW-0472">Membrane</keyword>
<comment type="subunit">
    <text evidence="12 13">Component of the ubiquinol-cytochrome c oxidoreductase (cytochrome b-c1 complex, complex III, CIII), a multisubunit enzyme composed of 11 subunits. The complex is composed of 3 respiratory subunits cytochrome b, cytochrome c1 and Rieske protein UQCRFS1, 2 core protein subunits UQCRC1/QCR1 and UQCRC2/QCR2, and 6 low-molecular weight protein subunits UQCRH/QCR6, UQCRB/QCR7, UQCRQ/QCR8, UQCR10/QCR9, UQCR11/QCR10 and subunit 9, the cleavage product of Rieske protein UQCRFS1. The complex exists as an obligatory dimer and forms supercomplexes (SCs) in the inner mitochondrial membrane with NADH-ubiquinone oxidoreductase (complex I, CI) and cytochrome c oxidase (complex IV, CIV), resulting in different assemblies (supercomplex SCI(1)III(2)IV(1) and megacomplex MCI(2)III(2)IV(2)). Interacts with UQCC6.</text>
</comment>
<keyword evidence="10 13" id="KW-0496">Mitochondrion</keyword>
<evidence type="ECO:0000256" key="6">
    <source>
        <dbReference type="ARBA" id="ARBA00022692"/>
    </source>
</evidence>
<keyword evidence="4 13" id="KW-0813">Transport</keyword>
<evidence type="ECO:0000313" key="14">
    <source>
        <dbReference type="EMBL" id="KAK2585209.1"/>
    </source>
</evidence>
<evidence type="ECO:0000313" key="15">
    <source>
        <dbReference type="Proteomes" id="UP001258017"/>
    </source>
</evidence>
<comment type="function">
    <text evidence="13">Component of the ubiquinol-cytochrome c oxidoreductase, a multisubunit transmembrane complex that is part of the mitochondrial electron transport chain which drives oxidative phosphorylation. The complex plays an important role in the uptake of multiple carbon sources present in different host niches.</text>
</comment>
<comment type="subcellular location">
    <subcellularLocation>
        <location evidence="1 13">Mitochondrion inner membrane</location>
        <topology evidence="1 13">Single-pass membrane protein</topology>
    </subcellularLocation>
</comment>
<comment type="similarity">
    <text evidence="2 13">Belongs to the UQCRQ/QCR8 family.</text>
</comment>
<reference evidence="14" key="1">
    <citation type="submission" date="2021-08" db="EMBL/GenBank/DDBJ databases">
        <authorList>
            <person name="Misof B."/>
            <person name="Oliver O."/>
            <person name="Podsiadlowski L."/>
            <person name="Donath A."/>
            <person name="Peters R."/>
            <person name="Mayer C."/>
            <person name="Rust J."/>
            <person name="Gunkel S."/>
            <person name="Lesny P."/>
            <person name="Martin S."/>
            <person name="Oeyen J.P."/>
            <person name="Petersen M."/>
            <person name="Panagiotis P."/>
            <person name="Wilbrandt J."/>
            <person name="Tanja T."/>
        </authorList>
    </citation>
    <scope>NUCLEOTIDE SEQUENCE</scope>
    <source>
        <strain evidence="14">GBR_01_08_01A</strain>
        <tissue evidence="14">Thorax + abdomen</tissue>
    </source>
</reference>
<evidence type="ECO:0000256" key="8">
    <source>
        <dbReference type="ARBA" id="ARBA00022982"/>
    </source>
</evidence>
<evidence type="ECO:0000256" key="5">
    <source>
        <dbReference type="ARBA" id="ARBA00022660"/>
    </source>
</evidence>
<evidence type="ECO:0000256" key="1">
    <source>
        <dbReference type="ARBA" id="ARBA00004434"/>
    </source>
</evidence>
<proteinExistence type="inferred from homology"/>
<accession>A0AAD9RSU6</accession>
<comment type="caution">
    <text evidence="14">The sequence shown here is derived from an EMBL/GenBank/DDBJ whole genome shotgun (WGS) entry which is preliminary data.</text>
</comment>
<dbReference type="InterPro" id="IPR036642">
    <property type="entry name" value="Cyt_bc1_su8_sf"/>
</dbReference>
<gene>
    <name evidence="14" type="ORF">KPH14_009915</name>
</gene>
<keyword evidence="6 13" id="KW-0812">Transmembrane</keyword>
<reference evidence="14" key="2">
    <citation type="journal article" date="2023" name="Commun. Biol.">
        <title>Intrasexual cuticular hydrocarbon dimorphism in a wasp sheds light on hydrocarbon biosynthesis genes in Hymenoptera.</title>
        <authorList>
            <person name="Moris V.C."/>
            <person name="Podsiadlowski L."/>
            <person name="Martin S."/>
            <person name="Oeyen J.P."/>
            <person name="Donath A."/>
            <person name="Petersen M."/>
            <person name="Wilbrandt J."/>
            <person name="Misof B."/>
            <person name="Liedtke D."/>
            <person name="Thamm M."/>
            <person name="Scheiner R."/>
            <person name="Schmitt T."/>
            <person name="Niehuis O."/>
        </authorList>
    </citation>
    <scope>NUCLEOTIDE SEQUENCE</scope>
    <source>
        <strain evidence="14">GBR_01_08_01A</strain>
    </source>
</reference>
<dbReference type="GO" id="GO:0045275">
    <property type="term" value="C:respiratory chain complex III"/>
    <property type="evidence" value="ECO:0007669"/>
    <property type="project" value="UniProtKB-UniRule"/>
</dbReference>
<dbReference type="Proteomes" id="UP001258017">
    <property type="component" value="Unassembled WGS sequence"/>
</dbReference>
<dbReference type="Gene3D" id="1.20.5.210">
    <property type="entry name" value="Cytochrome b-c1 complex subunit 8"/>
    <property type="match status" value="1"/>
</dbReference>
<organism evidence="14 15">
    <name type="scientific">Odynerus spinipes</name>
    <dbReference type="NCBI Taxonomy" id="1348599"/>
    <lineage>
        <taxon>Eukaryota</taxon>
        <taxon>Metazoa</taxon>
        <taxon>Ecdysozoa</taxon>
        <taxon>Arthropoda</taxon>
        <taxon>Hexapoda</taxon>
        <taxon>Insecta</taxon>
        <taxon>Pterygota</taxon>
        <taxon>Neoptera</taxon>
        <taxon>Endopterygota</taxon>
        <taxon>Hymenoptera</taxon>
        <taxon>Apocrita</taxon>
        <taxon>Aculeata</taxon>
        <taxon>Vespoidea</taxon>
        <taxon>Vespidae</taxon>
        <taxon>Eumeninae</taxon>
        <taxon>Odynerus</taxon>
    </lineage>
</organism>
<dbReference type="SUPFAM" id="SSF81508">
    <property type="entry name" value="Ubiquinone-binding protein QP-C of cytochrome bc1 complex (Ubiquinol-cytochrome c reductase)"/>
    <property type="match status" value="1"/>
</dbReference>
<evidence type="ECO:0000256" key="2">
    <source>
        <dbReference type="ARBA" id="ARBA00007668"/>
    </source>
</evidence>
<protein>
    <recommendedName>
        <fullName evidence="3 13">Cytochrome b-c1 complex subunit 8</fullName>
    </recommendedName>
    <alternativeName>
        <fullName evidence="13">Complex III subunit 8</fullName>
    </alternativeName>
</protein>
<feature type="transmembrane region" description="Helical" evidence="13">
    <location>
        <begin position="79"/>
        <end position="97"/>
    </location>
</feature>
<dbReference type="PANTHER" id="PTHR12119">
    <property type="entry name" value="UBIQUINOL-CYTOCHROME C REDUCTASE COMPLEX UBIQUINONE-BINDING PROTEIN QP-C"/>
    <property type="match status" value="1"/>
</dbReference>
<keyword evidence="8 13" id="KW-0249">Electron transport</keyword>
<dbReference type="InterPro" id="IPR004205">
    <property type="entry name" value="Cyt_bc1_su8"/>
</dbReference>
<evidence type="ECO:0000256" key="11">
    <source>
        <dbReference type="ARBA" id="ARBA00023136"/>
    </source>
</evidence>
<dbReference type="GO" id="GO:0005743">
    <property type="term" value="C:mitochondrial inner membrane"/>
    <property type="evidence" value="ECO:0007669"/>
    <property type="project" value="UniProtKB-SubCell"/>
</dbReference>
<evidence type="ECO:0000256" key="7">
    <source>
        <dbReference type="ARBA" id="ARBA00022792"/>
    </source>
</evidence>
<evidence type="ECO:0000256" key="9">
    <source>
        <dbReference type="ARBA" id="ARBA00022989"/>
    </source>
</evidence>
<keyword evidence="7 13" id="KW-0999">Mitochondrion inner membrane</keyword>
<dbReference type="GO" id="GO:0006122">
    <property type="term" value="P:mitochondrial electron transport, ubiquinol to cytochrome c"/>
    <property type="evidence" value="ECO:0007669"/>
    <property type="project" value="UniProtKB-UniRule"/>
</dbReference>
<keyword evidence="5 13" id="KW-0679">Respiratory chain</keyword>
<sequence length="115" mass="13261">MLVTSKRSCHYTQNSLARFETNAFGKEREEREARDGWRSFVDVGSVVLSISGVVQIHSTRWGVISEGIPNVARRFHGSVYSYLPIFGMSYLVYLWAIEENEKINRKNPDDFKNDV</sequence>